<protein>
    <submittedName>
        <fullName evidence="2">46269_t:CDS:1</fullName>
    </submittedName>
</protein>
<feature type="non-terminal residue" evidence="2">
    <location>
        <position position="1"/>
    </location>
</feature>
<feature type="compositionally biased region" description="Basic and acidic residues" evidence="1">
    <location>
        <begin position="27"/>
        <end position="44"/>
    </location>
</feature>
<gene>
    <name evidence="2" type="ORF">GMARGA_LOCUS21029</name>
</gene>
<name>A0ABN7VNW3_GIGMA</name>
<evidence type="ECO:0000256" key="1">
    <source>
        <dbReference type="SAM" id="MobiDB-lite"/>
    </source>
</evidence>
<reference evidence="2 3" key="1">
    <citation type="submission" date="2021-06" db="EMBL/GenBank/DDBJ databases">
        <authorList>
            <person name="Kallberg Y."/>
            <person name="Tangrot J."/>
            <person name="Rosling A."/>
        </authorList>
    </citation>
    <scope>NUCLEOTIDE SEQUENCE [LARGE SCALE GENOMIC DNA]</scope>
    <source>
        <strain evidence="2 3">120-4 pot B 10/14</strain>
    </source>
</reference>
<dbReference type="EMBL" id="CAJVQB010019027">
    <property type="protein sequence ID" value="CAG8789619.1"/>
    <property type="molecule type" value="Genomic_DNA"/>
</dbReference>
<dbReference type="Proteomes" id="UP000789901">
    <property type="component" value="Unassembled WGS sequence"/>
</dbReference>
<evidence type="ECO:0000313" key="2">
    <source>
        <dbReference type="EMBL" id="CAG8789619.1"/>
    </source>
</evidence>
<organism evidence="2 3">
    <name type="scientific">Gigaspora margarita</name>
    <dbReference type="NCBI Taxonomy" id="4874"/>
    <lineage>
        <taxon>Eukaryota</taxon>
        <taxon>Fungi</taxon>
        <taxon>Fungi incertae sedis</taxon>
        <taxon>Mucoromycota</taxon>
        <taxon>Glomeromycotina</taxon>
        <taxon>Glomeromycetes</taxon>
        <taxon>Diversisporales</taxon>
        <taxon>Gigasporaceae</taxon>
        <taxon>Gigaspora</taxon>
    </lineage>
</organism>
<feature type="region of interest" description="Disordered" evidence="1">
    <location>
        <begin position="1"/>
        <end position="56"/>
    </location>
</feature>
<keyword evidence="3" id="KW-1185">Reference proteome</keyword>
<evidence type="ECO:0000313" key="3">
    <source>
        <dbReference type="Proteomes" id="UP000789901"/>
    </source>
</evidence>
<feature type="compositionally biased region" description="Basic residues" evidence="1">
    <location>
        <begin position="14"/>
        <end position="25"/>
    </location>
</feature>
<comment type="caution">
    <text evidence="2">The sequence shown here is derived from an EMBL/GenBank/DDBJ whole genome shotgun (WGS) entry which is preliminary data.</text>
</comment>
<accession>A0ABN7VNW3</accession>
<proteinExistence type="predicted"/>
<sequence length="344" mass="40427">PKQKEGEEIEQEKKGRRVHRSKGKRAVQAEDQKENKENRKEIKIKQLKRVTKSSNSKDKRKTEKLLVELIKRDNNLGIRILDIIEIAETNIIEKEGYFLSKDLKEYKAFRTEADPKKKKGLGFLFQQLKLTIIIIYLPPNDKNYKREVQQEIIKKTLNPQGTDHTWSRGKLGTRIDYIWITENLALGLKEVKIEDMVCFTGSDYNIPLVEVKLNKRITKAGVVKKWLIDNNPMVEDKTESALNSIWEALEKGILKTTIKHILKKKIYKTRAAKDGKKRPRLDKLIVELDRLVRKGKRKIGSDMTKEDRKNVGLFRENIRKKFQIEIENIDGKWEDKDIKDLSRW</sequence>